<proteinExistence type="predicted"/>
<protein>
    <submittedName>
        <fullName evidence="1">Uncharacterized protein</fullName>
    </submittedName>
</protein>
<dbReference type="EMBL" id="PP848496">
    <property type="protein sequence ID" value="XCH00534.1"/>
    <property type="molecule type" value="Genomic_DNA"/>
</dbReference>
<name>A0AAU8EK45_9CAUD</name>
<organism evidence="1">
    <name type="scientific">Enterococcus phage vB_EfaS_SZ1</name>
    <dbReference type="NCBI Taxonomy" id="3161157"/>
    <lineage>
        <taxon>Viruses</taxon>
        <taxon>Duplodnaviria</taxon>
        <taxon>Heunggongvirae</taxon>
        <taxon>Uroviricota</taxon>
        <taxon>Caudoviricetes</taxon>
        <taxon>Efquatrovirus</taxon>
    </lineage>
</organism>
<sequence>MKTKKQYIIINKETKKAYAQRDTFMEAVEVAKRKINGFVMTRTDWEAMTYGGEN</sequence>
<reference evidence="1" key="1">
    <citation type="submission" date="2024-05" db="EMBL/GenBank/DDBJ databases">
        <authorList>
            <person name="Gomaa S.E."/>
            <person name="Yahya G."/>
            <person name="Elsayed E.M."/>
            <person name="Yehia F.A.-Z.A."/>
        </authorList>
    </citation>
    <scope>NUCLEOTIDE SEQUENCE</scope>
</reference>
<evidence type="ECO:0000313" key="1">
    <source>
        <dbReference type="EMBL" id="XCH00534.1"/>
    </source>
</evidence>
<accession>A0AAU8EK45</accession>